<comment type="caution">
    <text evidence="2">The sequence shown here is derived from an EMBL/GenBank/DDBJ whole genome shotgun (WGS) entry which is preliminary data.</text>
</comment>
<accession>A0A9N9DEJ6</accession>
<dbReference type="AlphaFoldDB" id="A0A9N9DEJ6"/>
<dbReference type="Proteomes" id="UP000789405">
    <property type="component" value="Unassembled WGS sequence"/>
</dbReference>
<evidence type="ECO:0000313" key="2">
    <source>
        <dbReference type="EMBL" id="CAG8632537.1"/>
    </source>
</evidence>
<dbReference type="OrthoDB" id="10294237at2759"/>
<sequence length="67" mass="7895">ELWKSKYQPQPSKNTNKVQQNRSQNKILASIFKKYKKGNPLNELATYLRESTADPDNDENDIDILKW</sequence>
<proteinExistence type="predicted"/>
<organism evidence="2 3">
    <name type="scientific">Dentiscutata erythropus</name>
    <dbReference type="NCBI Taxonomy" id="1348616"/>
    <lineage>
        <taxon>Eukaryota</taxon>
        <taxon>Fungi</taxon>
        <taxon>Fungi incertae sedis</taxon>
        <taxon>Mucoromycota</taxon>
        <taxon>Glomeromycotina</taxon>
        <taxon>Glomeromycetes</taxon>
        <taxon>Diversisporales</taxon>
        <taxon>Gigasporaceae</taxon>
        <taxon>Dentiscutata</taxon>
    </lineage>
</organism>
<gene>
    <name evidence="2" type="ORF">DERYTH_LOCUS9221</name>
</gene>
<evidence type="ECO:0000313" key="3">
    <source>
        <dbReference type="Proteomes" id="UP000789405"/>
    </source>
</evidence>
<feature type="region of interest" description="Disordered" evidence="1">
    <location>
        <begin position="1"/>
        <end position="23"/>
    </location>
</feature>
<evidence type="ECO:0000256" key="1">
    <source>
        <dbReference type="SAM" id="MobiDB-lite"/>
    </source>
</evidence>
<feature type="compositionally biased region" description="Polar residues" evidence="1">
    <location>
        <begin position="7"/>
        <end position="23"/>
    </location>
</feature>
<name>A0A9N9DEJ6_9GLOM</name>
<keyword evidence="3" id="KW-1185">Reference proteome</keyword>
<protein>
    <submittedName>
        <fullName evidence="2">17356_t:CDS:1</fullName>
    </submittedName>
</protein>
<feature type="non-terminal residue" evidence="2">
    <location>
        <position position="1"/>
    </location>
</feature>
<reference evidence="2" key="1">
    <citation type="submission" date="2021-06" db="EMBL/GenBank/DDBJ databases">
        <authorList>
            <person name="Kallberg Y."/>
            <person name="Tangrot J."/>
            <person name="Rosling A."/>
        </authorList>
    </citation>
    <scope>NUCLEOTIDE SEQUENCE</scope>
    <source>
        <strain evidence="2">MA453B</strain>
    </source>
</reference>
<dbReference type="EMBL" id="CAJVPY010004984">
    <property type="protein sequence ID" value="CAG8632537.1"/>
    <property type="molecule type" value="Genomic_DNA"/>
</dbReference>